<protein>
    <recommendedName>
        <fullName evidence="2">Thioredoxin domain-containing protein</fullName>
    </recommendedName>
</protein>
<dbReference type="GO" id="GO:0016491">
    <property type="term" value="F:oxidoreductase activity"/>
    <property type="evidence" value="ECO:0007669"/>
    <property type="project" value="InterPro"/>
</dbReference>
<keyword evidence="1" id="KW-0732">Signal</keyword>
<feature type="signal peptide" evidence="1">
    <location>
        <begin position="1"/>
        <end position="19"/>
    </location>
</feature>
<dbReference type="Proteomes" id="UP000093044">
    <property type="component" value="Chromosome"/>
</dbReference>
<gene>
    <name evidence="3" type="ORF">BED41_13485</name>
</gene>
<dbReference type="Gene3D" id="3.40.30.10">
    <property type="entry name" value="Glutaredoxin"/>
    <property type="match status" value="1"/>
</dbReference>
<name>A0A1B2I7R4_9BACT</name>
<dbReference type="KEGG" id="cpor:BED41_13485"/>
<dbReference type="InterPro" id="IPR000866">
    <property type="entry name" value="AhpC/TSA"/>
</dbReference>
<dbReference type="STRING" id="1197717.BED41_13485"/>
<dbReference type="PANTHER" id="PTHR42852:SF18">
    <property type="entry name" value="CHROMOSOME UNDETERMINED SCAFFOLD_47, WHOLE GENOME SHOTGUN SEQUENCE"/>
    <property type="match status" value="1"/>
</dbReference>
<keyword evidence="4" id="KW-1185">Reference proteome</keyword>
<feature type="domain" description="Thioredoxin" evidence="2">
    <location>
        <begin position="25"/>
        <end position="168"/>
    </location>
</feature>
<dbReference type="GeneID" id="83058859"/>
<evidence type="ECO:0000259" key="2">
    <source>
        <dbReference type="PROSITE" id="PS51352"/>
    </source>
</evidence>
<dbReference type="InterPro" id="IPR013766">
    <property type="entry name" value="Thioredoxin_domain"/>
</dbReference>
<proteinExistence type="predicted"/>
<organism evidence="3 4">
    <name type="scientific">Cloacibacillus porcorum</name>
    <dbReference type="NCBI Taxonomy" id="1197717"/>
    <lineage>
        <taxon>Bacteria</taxon>
        <taxon>Thermotogati</taxon>
        <taxon>Synergistota</taxon>
        <taxon>Synergistia</taxon>
        <taxon>Synergistales</taxon>
        <taxon>Synergistaceae</taxon>
        <taxon>Cloacibacillus</taxon>
    </lineage>
</organism>
<dbReference type="PANTHER" id="PTHR42852">
    <property type="entry name" value="THIOL:DISULFIDE INTERCHANGE PROTEIN DSBE"/>
    <property type="match status" value="1"/>
</dbReference>
<accession>A0A1B2I7R4</accession>
<reference evidence="3" key="1">
    <citation type="submission" date="2016-08" db="EMBL/GenBank/DDBJ databases">
        <title>Complete genome of Cloacibacillus porcorum.</title>
        <authorList>
            <person name="Looft T."/>
            <person name="Bayles D.O."/>
            <person name="Alt D.P."/>
        </authorList>
    </citation>
    <scope>NUCLEOTIDE SEQUENCE [LARGE SCALE GENOMIC DNA]</scope>
    <source>
        <strain evidence="3">CL-84</strain>
    </source>
</reference>
<dbReference type="PROSITE" id="PS51352">
    <property type="entry name" value="THIOREDOXIN_2"/>
    <property type="match status" value="1"/>
</dbReference>
<sequence length="168" mass="18775">MYKKFLLLFLALTVASVFATSAFALGSSSQVENFTLKDLSGKNVSLNQFKGKVVVLNFWASWCPPCRNEMPEFNEMSKEFKKSGDAVLLAVNMTDGRRETKSKVENFIKETGYTMTVLLDSDQKLAEYFGIRYIPSTFVINREGKLTGQIQGGTTKAAVMKLVEEAKK</sequence>
<dbReference type="CDD" id="cd02966">
    <property type="entry name" value="TlpA_like_family"/>
    <property type="match status" value="1"/>
</dbReference>
<dbReference type="InterPro" id="IPR017937">
    <property type="entry name" value="Thioredoxin_CS"/>
</dbReference>
<dbReference type="RefSeq" id="WP_066747382.1">
    <property type="nucleotide sequence ID" value="NZ_CP016757.1"/>
</dbReference>
<evidence type="ECO:0000256" key="1">
    <source>
        <dbReference type="SAM" id="SignalP"/>
    </source>
</evidence>
<dbReference type="EMBL" id="CP016757">
    <property type="protein sequence ID" value="ANZ46015.1"/>
    <property type="molecule type" value="Genomic_DNA"/>
</dbReference>
<dbReference type="GO" id="GO:0016209">
    <property type="term" value="F:antioxidant activity"/>
    <property type="evidence" value="ECO:0007669"/>
    <property type="project" value="InterPro"/>
</dbReference>
<dbReference type="InterPro" id="IPR036249">
    <property type="entry name" value="Thioredoxin-like_sf"/>
</dbReference>
<dbReference type="InterPro" id="IPR050553">
    <property type="entry name" value="Thioredoxin_ResA/DsbE_sf"/>
</dbReference>
<evidence type="ECO:0000313" key="3">
    <source>
        <dbReference type="EMBL" id="ANZ46015.1"/>
    </source>
</evidence>
<dbReference type="PROSITE" id="PS00194">
    <property type="entry name" value="THIOREDOXIN_1"/>
    <property type="match status" value="1"/>
</dbReference>
<feature type="chain" id="PRO_5008539002" description="Thioredoxin domain-containing protein" evidence="1">
    <location>
        <begin position="20"/>
        <end position="168"/>
    </location>
</feature>
<dbReference type="Pfam" id="PF00578">
    <property type="entry name" value="AhpC-TSA"/>
    <property type="match status" value="1"/>
</dbReference>
<dbReference type="AlphaFoldDB" id="A0A1B2I7R4"/>
<evidence type="ECO:0000313" key="4">
    <source>
        <dbReference type="Proteomes" id="UP000093044"/>
    </source>
</evidence>
<dbReference type="SUPFAM" id="SSF52833">
    <property type="entry name" value="Thioredoxin-like"/>
    <property type="match status" value="1"/>
</dbReference>